<evidence type="ECO:0000256" key="2">
    <source>
        <dbReference type="SAM" id="MobiDB-lite"/>
    </source>
</evidence>
<feature type="coiled-coil region" evidence="1">
    <location>
        <begin position="182"/>
        <end position="209"/>
    </location>
</feature>
<dbReference type="AlphaFoldDB" id="A0A6I8U3P9"/>
<feature type="region of interest" description="Disordered" evidence="2">
    <location>
        <begin position="14"/>
        <end position="94"/>
    </location>
</feature>
<dbReference type="GO" id="GO:0003677">
    <property type="term" value="F:DNA binding"/>
    <property type="evidence" value="ECO:0007669"/>
    <property type="project" value="InterPro"/>
</dbReference>
<gene>
    <name evidence="3" type="primary">110675182</name>
</gene>
<evidence type="ECO:0000313" key="4">
    <source>
        <dbReference type="Proteomes" id="UP000008820"/>
    </source>
</evidence>
<keyword evidence="4" id="KW-1185">Reference proteome</keyword>
<dbReference type="OrthoDB" id="7765348at2759"/>
<dbReference type="InParanoid" id="A0A6I8U3P9"/>
<name>A0A6I8U3P9_AEDAE</name>
<keyword evidence="1" id="KW-0175">Coiled coil</keyword>
<dbReference type="InterPro" id="IPR018379">
    <property type="entry name" value="BEN_domain"/>
</dbReference>
<organism evidence="3 4">
    <name type="scientific">Aedes aegypti</name>
    <name type="common">Yellowfever mosquito</name>
    <name type="synonym">Culex aegypti</name>
    <dbReference type="NCBI Taxonomy" id="7159"/>
    <lineage>
        <taxon>Eukaryota</taxon>
        <taxon>Metazoa</taxon>
        <taxon>Ecdysozoa</taxon>
        <taxon>Arthropoda</taxon>
        <taxon>Hexapoda</taxon>
        <taxon>Insecta</taxon>
        <taxon>Pterygota</taxon>
        <taxon>Neoptera</taxon>
        <taxon>Endopterygota</taxon>
        <taxon>Diptera</taxon>
        <taxon>Nematocera</taxon>
        <taxon>Culicoidea</taxon>
        <taxon>Culicidae</taxon>
        <taxon>Culicinae</taxon>
        <taxon>Aedini</taxon>
        <taxon>Aedes</taxon>
        <taxon>Stegomyia</taxon>
    </lineage>
</organism>
<feature type="compositionally biased region" description="Polar residues" evidence="2">
    <location>
        <begin position="276"/>
        <end position="285"/>
    </location>
</feature>
<dbReference type="EnsemblMetazoa" id="AAEL022052-RA">
    <property type="protein sequence ID" value="AAEL022052-PA"/>
    <property type="gene ID" value="AAEL022052"/>
</dbReference>
<evidence type="ECO:0000256" key="1">
    <source>
        <dbReference type="SAM" id="Coils"/>
    </source>
</evidence>
<reference evidence="3" key="2">
    <citation type="submission" date="2020-05" db="UniProtKB">
        <authorList>
            <consortium name="EnsemblMetazoa"/>
        </authorList>
    </citation>
    <scope>IDENTIFICATION</scope>
    <source>
        <strain evidence="3">LVP_AGWG</strain>
    </source>
</reference>
<feature type="compositionally biased region" description="Basic and acidic residues" evidence="2">
    <location>
        <begin position="128"/>
        <end position="137"/>
    </location>
</feature>
<evidence type="ECO:0000313" key="3">
    <source>
        <dbReference type="EnsemblMetazoa" id="AAEL022052-PA"/>
    </source>
</evidence>
<feature type="region of interest" description="Disordered" evidence="2">
    <location>
        <begin position="271"/>
        <end position="309"/>
    </location>
</feature>
<feature type="region of interest" description="Disordered" evidence="2">
    <location>
        <begin position="120"/>
        <end position="164"/>
    </location>
</feature>
<reference evidence="3 4" key="1">
    <citation type="submission" date="2017-06" db="EMBL/GenBank/DDBJ databases">
        <title>Aedes aegypti genome working group (AGWG) sequencing and assembly.</title>
        <authorList>
            <consortium name="Aedes aegypti Genome Working Group (AGWG)"/>
            <person name="Matthews B.J."/>
        </authorList>
    </citation>
    <scope>NUCLEOTIDE SEQUENCE [LARGE SCALE GENOMIC DNA]</scope>
    <source>
        <strain evidence="3 4">LVP_AGWG</strain>
    </source>
</reference>
<protein>
    <submittedName>
        <fullName evidence="3">Uncharacterized protein</fullName>
    </submittedName>
</protein>
<dbReference type="Proteomes" id="UP000008820">
    <property type="component" value="Chromosome 2"/>
</dbReference>
<feature type="compositionally biased region" description="Polar residues" evidence="2">
    <location>
        <begin position="46"/>
        <end position="57"/>
    </location>
</feature>
<dbReference type="PROSITE" id="PS51457">
    <property type="entry name" value="BEN"/>
    <property type="match status" value="1"/>
</dbReference>
<sequence>MCCREKKIGIQRSPKVTRKVILPSKPKVENASDPEPSIYKKDKTSAIEQFDNQQPGTSYHKCPQQGKKANALSTSSATPDPGKHDESSLINLGASTSRQQITNVDMDILMDWTEFDTENTSTTFSDNLNKDASEQPSKRIGKTYTRPKTAKENLANRPSNSERLEQTVSSDIVCVCGQQEKVAALLKQNKEQASQMEKIRTKYEECRKRCLKLTDSLNSKILGKPHEDVFTAIEGSTSKEKLKKISEAAQNSDYVFVKLLMHDVWPMGLKDRSVTGRASNNPQGRSKTEDIGGLTDGNAATPKTPLEPEKVSYIEDRLFEHRTYQGDSGAEARVKAKECGREMARVIAYYGKKEAPSAD</sequence>
<accession>A0A6I8U3P9</accession>
<proteinExistence type="predicted"/>